<dbReference type="EMBL" id="CP041217">
    <property type="protein sequence ID" value="QDH21517.1"/>
    <property type="molecule type" value="Genomic_DNA"/>
</dbReference>
<gene>
    <name evidence="8" type="ORF">FFV09_12100</name>
</gene>
<proteinExistence type="inferred from homology"/>
<dbReference type="InterPro" id="IPR023271">
    <property type="entry name" value="Aquaporin-like"/>
</dbReference>
<keyword evidence="3 7" id="KW-1133">Transmembrane helix</keyword>
<evidence type="ECO:0000256" key="4">
    <source>
        <dbReference type="ARBA" id="ARBA00023136"/>
    </source>
</evidence>
<dbReference type="OrthoDB" id="9786493at2"/>
<feature type="region of interest" description="Disordered" evidence="6">
    <location>
        <begin position="264"/>
        <end position="285"/>
    </location>
</feature>
<feature type="transmembrane region" description="Helical" evidence="7">
    <location>
        <begin position="28"/>
        <end position="49"/>
    </location>
</feature>
<feature type="transmembrane region" description="Helical" evidence="7">
    <location>
        <begin position="61"/>
        <end position="90"/>
    </location>
</feature>
<dbReference type="AlphaFoldDB" id="A0A4Y6UZ61"/>
<organism evidence="8 9">
    <name type="scientific">Saccharibacillus brassicae</name>
    <dbReference type="NCBI Taxonomy" id="2583377"/>
    <lineage>
        <taxon>Bacteria</taxon>
        <taxon>Bacillati</taxon>
        <taxon>Bacillota</taxon>
        <taxon>Bacilli</taxon>
        <taxon>Bacillales</taxon>
        <taxon>Paenibacillaceae</taxon>
        <taxon>Saccharibacillus</taxon>
    </lineage>
</organism>
<comment type="similarity">
    <text evidence="5">Belongs to the FNT transporter (TC 1.A.16) family.</text>
</comment>
<dbReference type="Pfam" id="PF01226">
    <property type="entry name" value="Form_Nir_trans"/>
    <property type="match status" value="1"/>
</dbReference>
<keyword evidence="4 7" id="KW-0472">Membrane</keyword>
<feature type="transmembrane region" description="Helical" evidence="7">
    <location>
        <begin position="159"/>
        <end position="181"/>
    </location>
</feature>
<feature type="transmembrane region" description="Helical" evidence="7">
    <location>
        <begin position="193"/>
        <end position="215"/>
    </location>
</feature>
<dbReference type="PANTHER" id="PTHR30520">
    <property type="entry name" value="FORMATE TRANSPORTER-RELATED"/>
    <property type="match status" value="1"/>
</dbReference>
<dbReference type="KEGG" id="saca:FFV09_12100"/>
<accession>A0A4Y6UZ61</accession>
<sequence>MDYVKPAEVRQTMIDTGKAKAELTTSQLLIRSGLAGAILACATTLAMTASAQTGIPMVGALLFPVGFVIIVLLGLELVTGSFALIPLAVLERKTTVKAMLKNYGWVIIGHLIGCGLYALAYVFVATKAGSDLSNPLIATIVGASEAKTTAYQALGAGGMLLVFVKAILCNWMVTLGAVMAMTSKSTGGKIAAMWLPILIFFGQGFEHTVVNMFVIPAGMLLGANVSGMEWLVWNGIPVLLGNFVGGALLTGLLLYWGQKSGGTGSPAAEPEQSPSAGSLTHAASAAPGTPISAAAAVRPALPAAAGTFVYAEPLRAASLEDRR</sequence>
<reference evidence="8 9" key="1">
    <citation type="submission" date="2019-06" db="EMBL/GenBank/DDBJ databases">
        <title>Saccharibacillus brassicae sp. nov., an endophytic bacterium isolated from Chinese cabbage seeds (Brassica pekinensis).</title>
        <authorList>
            <person name="Jiang L."/>
            <person name="Lee J."/>
            <person name="Kim S.W."/>
        </authorList>
    </citation>
    <scope>NUCLEOTIDE SEQUENCE [LARGE SCALE GENOMIC DNA]</scope>
    <source>
        <strain evidence="9">KCTC 43072 / ATSA2</strain>
    </source>
</reference>
<feature type="transmembrane region" description="Helical" evidence="7">
    <location>
        <begin position="102"/>
        <end position="124"/>
    </location>
</feature>
<dbReference type="GO" id="GO:0005886">
    <property type="term" value="C:plasma membrane"/>
    <property type="evidence" value="ECO:0007669"/>
    <property type="project" value="TreeGrafter"/>
</dbReference>
<evidence type="ECO:0000256" key="6">
    <source>
        <dbReference type="SAM" id="MobiDB-lite"/>
    </source>
</evidence>
<evidence type="ECO:0000256" key="1">
    <source>
        <dbReference type="ARBA" id="ARBA00004141"/>
    </source>
</evidence>
<dbReference type="RefSeq" id="WP_141448062.1">
    <property type="nucleotide sequence ID" value="NZ_CP041217.1"/>
</dbReference>
<keyword evidence="9" id="KW-1185">Reference proteome</keyword>
<protein>
    <submittedName>
        <fullName evidence="8">Formate/nitrite transporter family protein</fullName>
    </submittedName>
</protein>
<keyword evidence="2 7" id="KW-0812">Transmembrane</keyword>
<evidence type="ECO:0000256" key="7">
    <source>
        <dbReference type="SAM" id="Phobius"/>
    </source>
</evidence>
<dbReference type="PANTHER" id="PTHR30520:SF6">
    <property type="entry name" value="FORMATE_NITRATE FAMILY TRANSPORTER (EUROFUNG)"/>
    <property type="match status" value="1"/>
</dbReference>
<dbReference type="Proteomes" id="UP000316968">
    <property type="component" value="Chromosome"/>
</dbReference>
<evidence type="ECO:0000313" key="8">
    <source>
        <dbReference type="EMBL" id="QDH21517.1"/>
    </source>
</evidence>
<name>A0A4Y6UZ61_SACBS</name>
<evidence type="ECO:0000256" key="3">
    <source>
        <dbReference type="ARBA" id="ARBA00022989"/>
    </source>
</evidence>
<comment type="subcellular location">
    <subcellularLocation>
        <location evidence="1">Membrane</location>
        <topology evidence="1">Multi-pass membrane protein</topology>
    </subcellularLocation>
</comment>
<evidence type="ECO:0000256" key="5">
    <source>
        <dbReference type="ARBA" id="ARBA00049660"/>
    </source>
</evidence>
<dbReference type="InterPro" id="IPR000292">
    <property type="entry name" value="For/NO2_transpt"/>
</dbReference>
<evidence type="ECO:0000256" key="2">
    <source>
        <dbReference type="ARBA" id="ARBA00022692"/>
    </source>
</evidence>
<feature type="transmembrane region" description="Helical" evidence="7">
    <location>
        <begin position="235"/>
        <end position="256"/>
    </location>
</feature>
<evidence type="ECO:0000313" key="9">
    <source>
        <dbReference type="Proteomes" id="UP000316968"/>
    </source>
</evidence>
<dbReference type="GO" id="GO:0015499">
    <property type="term" value="F:formate transmembrane transporter activity"/>
    <property type="evidence" value="ECO:0007669"/>
    <property type="project" value="TreeGrafter"/>
</dbReference>
<dbReference type="Gene3D" id="1.20.1080.10">
    <property type="entry name" value="Glycerol uptake facilitator protein"/>
    <property type="match status" value="1"/>
</dbReference>